<dbReference type="PANTHER" id="PTHR38248:SF2">
    <property type="entry name" value="FUNK1 11"/>
    <property type="match status" value="1"/>
</dbReference>
<dbReference type="Gene3D" id="1.10.510.10">
    <property type="entry name" value="Transferase(Phosphotransferase) domain 1"/>
    <property type="match status" value="1"/>
</dbReference>
<gene>
    <name evidence="3" type="ORF">GGU10DRAFT_180720</name>
</gene>
<dbReference type="InterPro" id="IPR040976">
    <property type="entry name" value="Pkinase_fungal"/>
</dbReference>
<keyword evidence="1" id="KW-1133">Transmembrane helix</keyword>
<dbReference type="SUPFAM" id="SSF56112">
    <property type="entry name" value="Protein kinase-like (PK-like)"/>
    <property type="match status" value="1"/>
</dbReference>
<dbReference type="GO" id="GO:0005524">
    <property type="term" value="F:ATP binding"/>
    <property type="evidence" value="ECO:0007669"/>
    <property type="project" value="InterPro"/>
</dbReference>
<dbReference type="EMBL" id="MU793324">
    <property type="protein sequence ID" value="KAJ3786054.1"/>
    <property type="molecule type" value="Genomic_DNA"/>
</dbReference>
<organism evidence="3 4">
    <name type="scientific">Lentinula aff. detonsa</name>
    <dbReference type="NCBI Taxonomy" id="2804958"/>
    <lineage>
        <taxon>Eukaryota</taxon>
        <taxon>Fungi</taxon>
        <taxon>Dikarya</taxon>
        <taxon>Basidiomycota</taxon>
        <taxon>Agaricomycotina</taxon>
        <taxon>Agaricomycetes</taxon>
        <taxon>Agaricomycetidae</taxon>
        <taxon>Agaricales</taxon>
        <taxon>Marasmiineae</taxon>
        <taxon>Omphalotaceae</taxon>
        <taxon>Lentinula</taxon>
    </lineage>
</organism>
<sequence length="435" mass="50992">MIQHSCALPRENHGVVPNLEADLIRNPASLTVVAAATEFSSSSIFEFREGSFFTFPYKDEQTRTVCLKRVIFRSNSVFGRGTMVFRVECACHHCLPNQCNWQGKKLIMKLIFLSKTSVSEWMFMDRCKELAQGKHAWVLNHLPDIHWSFDIPFHDDSPQDNFKKEFKDGDEMRVMRGSIQEELKPLSSLKTAKECAQVFCDIVQSMPLGHHWAWKSARILHRDVSKGNFMVREKDGKKYGVLNDWDFAIWLDKERDGPTYPFRTGTRPYMAHEQHSFAWKGLHRYRHDLESIFYVMLLFVCLYSQPNEKVLHLEDNDYEFGEWHWRDDRFLRDKKSTVVHTALFTPPVTPFLISFFMWLTELQGRLRRGFFHLGDFTVEAAKQEASQPDKLPPFDLETLGGYFSHEQIAMILHMFNNEQLTTHGLEWQKILKPLS</sequence>
<keyword evidence="1" id="KW-0812">Transmembrane</keyword>
<dbReference type="Proteomes" id="UP001163798">
    <property type="component" value="Unassembled WGS sequence"/>
</dbReference>
<protein>
    <recommendedName>
        <fullName evidence="2">Protein kinase domain-containing protein</fullName>
    </recommendedName>
</protein>
<dbReference type="AlphaFoldDB" id="A0AA38KAE7"/>
<dbReference type="PANTHER" id="PTHR38248">
    <property type="entry name" value="FUNK1 6"/>
    <property type="match status" value="1"/>
</dbReference>
<name>A0AA38KAE7_9AGAR</name>
<feature type="transmembrane region" description="Helical" evidence="1">
    <location>
        <begin position="338"/>
        <end position="359"/>
    </location>
</feature>
<keyword evidence="1" id="KW-0472">Membrane</keyword>
<evidence type="ECO:0000259" key="2">
    <source>
        <dbReference type="PROSITE" id="PS50011"/>
    </source>
</evidence>
<comment type="caution">
    <text evidence="3">The sequence shown here is derived from an EMBL/GenBank/DDBJ whole genome shotgun (WGS) entry which is preliminary data.</text>
</comment>
<dbReference type="Pfam" id="PF17667">
    <property type="entry name" value="Pkinase_fungal"/>
    <property type="match status" value="1"/>
</dbReference>
<proteinExistence type="predicted"/>
<dbReference type="InterPro" id="IPR011009">
    <property type="entry name" value="Kinase-like_dom_sf"/>
</dbReference>
<evidence type="ECO:0000313" key="4">
    <source>
        <dbReference type="Proteomes" id="UP001163798"/>
    </source>
</evidence>
<evidence type="ECO:0000256" key="1">
    <source>
        <dbReference type="SAM" id="Phobius"/>
    </source>
</evidence>
<feature type="domain" description="Protein kinase" evidence="2">
    <location>
        <begin position="72"/>
        <end position="435"/>
    </location>
</feature>
<dbReference type="InterPro" id="IPR000719">
    <property type="entry name" value="Prot_kinase_dom"/>
</dbReference>
<dbReference type="GO" id="GO:0004672">
    <property type="term" value="F:protein kinase activity"/>
    <property type="evidence" value="ECO:0007669"/>
    <property type="project" value="InterPro"/>
</dbReference>
<evidence type="ECO:0000313" key="3">
    <source>
        <dbReference type="EMBL" id="KAJ3786054.1"/>
    </source>
</evidence>
<dbReference type="PROSITE" id="PS50011">
    <property type="entry name" value="PROTEIN_KINASE_DOM"/>
    <property type="match status" value="1"/>
</dbReference>
<accession>A0AA38KAE7</accession>
<reference evidence="3" key="1">
    <citation type="submission" date="2022-08" db="EMBL/GenBank/DDBJ databases">
        <authorList>
            <consortium name="DOE Joint Genome Institute"/>
            <person name="Min B."/>
            <person name="Riley R."/>
            <person name="Sierra-Patev S."/>
            <person name="Naranjo-Ortiz M."/>
            <person name="Looney B."/>
            <person name="Konkel Z."/>
            <person name="Slot J.C."/>
            <person name="Sakamoto Y."/>
            <person name="Steenwyk J.L."/>
            <person name="Rokas A."/>
            <person name="Carro J."/>
            <person name="Camarero S."/>
            <person name="Ferreira P."/>
            <person name="Molpeceres G."/>
            <person name="Ruiz-Duenas F.J."/>
            <person name="Serrano A."/>
            <person name="Henrissat B."/>
            <person name="Drula E."/>
            <person name="Hughes K.W."/>
            <person name="Mata J.L."/>
            <person name="Ishikawa N.K."/>
            <person name="Vargas-Isla R."/>
            <person name="Ushijima S."/>
            <person name="Smith C.A."/>
            <person name="Ahrendt S."/>
            <person name="Andreopoulos W."/>
            <person name="He G."/>
            <person name="Labutti K."/>
            <person name="Lipzen A."/>
            <person name="Ng V."/>
            <person name="Sandor L."/>
            <person name="Barry K."/>
            <person name="Martinez A.T."/>
            <person name="Xiao Y."/>
            <person name="Gibbons J.G."/>
            <person name="Terashima K."/>
            <person name="Hibbett D.S."/>
            <person name="Grigoriev I.V."/>
        </authorList>
    </citation>
    <scope>NUCLEOTIDE SEQUENCE</scope>
    <source>
        <strain evidence="3">TFB10291</strain>
    </source>
</reference>
<keyword evidence="4" id="KW-1185">Reference proteome</keyword>